<sequence length="144" mass="16486">MVTRTGNCMTDQGIIKWLLGQGIFNRPVHNRTWNGYQGTVLGWLSGYQDSILYDRPGHGMVTRTGNCLTDQDRELYDRQGNIIVTRTGNCMQTWAWNGHQDRELYDRPGHGLATTTSYCIKTHYRPGHRMVTKTRNCMTDQGMG</sequence>
<reference evidence="1" key="2">
    <citation type="submission" date="2020-11" db="EMBL/GenBank/DDBJ databases">
        <authorList>
            <person name="McCartney M.A."/>
            <person name="Auch B."/>
            <person name="Kono T."/>
            <person name="Mallez S."/>
            <person name="Becker A."/>
            <person name="Gohl D.M."/>
            <person name="Silverstein K.A.T."/>
            <person name="Koren S."/>
            <person name="Bechman K.B."/>
            <person name="Herman A."/>
            <person name="Abrahante J.E."/>
            <person name="Garbe J."/>
        </authorList>
    </citation>
    <scope>NUCLEOTIDE SEQUENCE</scope>
    <source>
        <strain evidence="1">Duluth1</strain>
        <tissue evidence="1">Whole animal</tissue>
    </source>
</reference>
<organism evidence="1 2">
    <name type="scientific">Dreissena polymorpha</name>
    <name type="common">Zebra mussel</name>
    <name type="synonym">Mytilus polymorpha</name>
    <dbReference type="NCBI Taxonomy" id="45954"/>
    <lineage>
        <taxon>Eukaryota</taxon>
        <taxon>Metazoa</taxon>
        <taxon>Spiralia</taxon>
        <taxon>Lophotrochozoa</taxon>
        <taxon>Mollusca</taxon>
        <taxon>Bivalvia</taxon>
        <taxon>Autobranchia</taxon>
        <taxon>Heteroconchia</taxon>
        <taxon>Euheterodonta</taxon>
        <taxon>Imparidentia</taxon>
        <taxon>Neoheterodontei</taxon>
        <taxon>Myida</taxon>
        <taxon>Dreissenoidea</taxon>
        <taxon>Dreissenidae</taxon>
        <taxon>Dreissena</taxon>
    </lineage>
</organism>
<keyword evidence="2" id="KW-1185">Reference proteome</keyword>
<name>A0A9D4DGZ3_DREPO</name>
<reference evidence="1" key="1">
    <citation type="journal article" date="2019" name="bioRxiv">
        <title>The Genome of the Zebra Mussel, Dreissena polymorpha: A Resource for Invasive Species Research.</title>
        <authorList>
            <person name="McCartney M.A."/>
            <person name="Auch B."/>
            <person name="Kono T."/>
            <person name="Mallez S."/>
            <person name="Zhang Y."/>
            <person name="Obille A."/>
            <person name="Becker A."/>
            <person name="Abrahante J.E."/>
            <person name="Garbe J."/>
            <person name="Badalamenti J.P."/>
            <person name="Herman A."/>
            <person name="Mangelson H."/>
            <person name="Liachko I."/>
            <person name="Sullivan S."/>
            <person name="Sone E.D."/>
            <person name="Koren S."/>
            <person name="Silverstein K.A.T."/>
            <person name="Beckman K.B."/>
            <person name="Gohl D.M."/>
        </authorList>
    </citation>
    <scope>NUCLEOTIDE SEQUENCE</scope>
    <source>
        <strain evidence="1">Duluth1</strain>
        <tissue evidence="1">Whole animal</tissue>
    </source>
</reference>
<evidence type="ECO:0000313" key="2">
    <source>
        <dbReference type="Proteomes" id="UP000828390"/>
    </source>
</evidence>
<dbReference type="AlphaFoldDB" id="A0A9D4DGZ3"/>
<gene>
    <name evidence="1" type="ORF">DPMN_183126</name>
</gene>
<dbReference type="Proteomes" id="UP000828390">
    <property type="component" value="Unassembled WGS sequence"/>
</dbReference>
<dbReference type="EMBL" id="JAIWYP010000010">
    <property type="protein sequence ID" value="KAH3748678.1"/>
    <property type="molecule type" value="Genomic_DNA"/>
</dbReference>
<accession>A0A9D4DGZ3</accession>
<proteinExistence type="predicted"/>
<comment type="caution">
    <text evidence="1">The sequence shown here is derived from an EMBL/GenBank/DDBJ whole genome shotgun (WGS) entry which is preliminary data.</text>
</comment>
<protein>
    <submittedName>
        <fullName evidence="1">Uncharacterized protein</fullName>
    </submittedName>
</protein>
<evidence type="ECO:0000313" key="1">
    <source>
        <dbReference type="EMBL" id="KAH3748678.1"/>
    </source>
</evidence>